<dbReference type="InterPro" id="IPR051093">
    <property type="entry name" value="Neuroligin/BSAL"/>
</dbReference>
<evidence type="ECO:0000259" key="4">
    <source>
        <dbReference type="Pfam" id="PF00135"/>
    </source>
</evidence>
<gene>
    <name evidence="5" type="ORF">PMAYCL1PPCAC_02532</name>
</gene>
<dbReference type="AlphaFoldDB" id="A0AAN4Z6N7"/>
<dbReference type="Proteomes" id="UP001328107">
    <property type="component" value="Unassembled WGS sequence"/>
</dbReference>
<feature type="non-terminal residue" evidence="5">
    <location>
        <position position="742"/>
    </location>
</feature>
<evidence type="ECO:0000256" key="2">
    <source>
        <dbReference type="ARBA" id="ARBA00022729"/>
    </source>
</evidence>
<keyword evidence="2" id="KW-0732">Signal</keyword>
<evidence type="ECO:0000256" key="3">
    <source>
        <dbReference type="SAM" id="Phobius"/>
    </source>
</evidence>
<dbReference type="Gene3D" id="3.40.50.1820">
    <property type="entry name" value="alpha/beta hydrolase"/>
    <property type="match status" value="1"/>
</dbReference>
<keyword evidence="3" id="KW-0472">Membrane</keyword>
<accession>A0AAN4Z6N7</accession>
<dbReference type="InterPro" id="IPR029058">
    <property type="entry name" value="AB_hydrolase_fold"/>
</dbReference>
<dbReference type="SUPFAM" id="SSF53474">
    <property type="entry name" value="alpha/beta-Hydrolases"/>
    <property type="match status" value="1"/>
</dbReference>
<dbReference type="Pfam" id="PF00135">
    <property type="entry name" value="COesterase"/>
    <property type="match status" value="1"/>
</dbReference>
<evidence type="ECO:0000313" key="6">
    <source>
        <dbReference type="Proteomes" id="UP001328107"/>
    </source>
</evidence>
<dbReference type="InterPro" id="IPR002018">
    <property type="entry name" value="CarbesteraseB"/>
</dbReference>
<name>A0AAN4Z6N7_9BILA</name>
<feature type="transmembrane region" description="Helical" evidence="3">
    <location>
        <begin position="688"/>
        <end position="709"/>
    </location>
</feature>
<sequence length="742" mass="83835">PSFCSSSYHSLSSNHSLTHSFLLTHLLQCSNEGGEMLVVLSLSFFFSLGLSYPQAEPTRPVDIWNPFGTTTTPRPSGKSITDKEVLIRLPIGDIVGKKERLSDLPWTADQDPLDQIPAFRDRLEPNPLPSNNTVTVFTFLGVPYAQPPTGERRFKSPQQLIELPTSPYVASTWPSSCAQDVETAPSFTLNNPYPFTVGEDCLYLNIFTPDVGKSSGLRYPVIVFFHGGNFQTGSANEWPGHGLASRGVVVVTANYRLGAFGFMTLGDSNGNWGLQDQRLSLSWVQQYISSFGGDPRAVTIIGHDAGGVSVGLHMLSPLSKNLFRAAASMSGSEVSYHSTIGKPALAFNNTLKLGRYLGCTQALPQNVWDCILTRSTDDIVRACTSVPTPFNRYLFMPTVDGVNVVSNPLWALNNIPEGRAIYASPVHYLTGMNAQDGTEVILEDRYLGEFNQWNNVDEEYMKSRALEYSFRHNYTMNKEAIAEAIISHYTYWPDRANEWMKREKFIEMATDAYYTAPISLSAHLHSQAGSRTFMYVNNYNFSRDNDALRFIPSWMAVCHDCDLYLLFAYPFLDSSLRPKVLENASFTSTDKNASQLFSSLFRRFAYHQDPNLLYDGSWSPFEPRGHWYMNFNYSKYDEMTAPGKLERDYRYEDVAFWNEYIPQLVNYMTTTFAPEEVSVRRELITFQWIVGVLVILLILFIVLAGSFGYKIFEGKHYEEVEMNKLVNIRSDLPSQNSMYPPQ</sequence>
<dbReference type="EMBL" id="BTRK01000001">
    <property type="protein sequence ID" value="GMR32337.1"/>
    <property type="molecule type" value="Genomic_DNA"/>
</dbReference>
<protein>
    <recommendedName>
        <fullName evidence="4">Carboxylesterase type B domain-containing protein</fullName>
    </recommendedName>
</protein>
<evidence type="ECO:0000256" key="1">
    <source>
        <dbReference type="ARBA" id="ARBA00005964"/>
    </source>
</evidence>
<dbReference type="PANTHER" id="PTHR43903">
    <property type="entry name" value="NEUROLIGIN"/>
    <property type="match status" value="1"/>
</dbReference>
<keyword evidence="3" id="KW-0812">Transmembrane</keyword>
<comment type="caution">
    <text evidence="5">The sequence shown here is derived from an EMBL/GenBank/DDBJ whole genome shotgun (WGS) entry which is preliminary data.</text>
</comment>
<evidence type="ECO:0000313" key="5">
    <source>
        <dbReference type="EMBL" id="GMR32337.1"/>
    </source>
</evidence>
<keyword evidence="3" id="KW-1133">Transmembrane helix</keyword>
<comment type="similarity">
    <text evidence="1">Belongs to the type-B carboxylesterase/lipase family.</text>
</comment>
<feature type="non-terminal residue" evidence="5">
    <location>
        <position position="1"/>
    </location>
</feature>
<reference evidence="6" key="1">
    <citation type="submission" date="2022-10" db="EMBL/GenBank/DDBJ databases">
        <title>Genome assembly of Pristionchus species.</title>
        <authorList>
            <person name="Yoshida K."/>
            <person name="Sommer R.J."/>
        </authorList>
    </citation>
    <scope>NUCLEOTIDE SEQUENCE [LARGE SCALE GENOMIC DNA]</scope>
    <source>
        <strain evidence="6">RS5460</strain>
    </source>
</reference>
<proteinExistence type="inferred from homology"/>
<dbReference type="PROSITE" id="PS00941">
    <property type="entry name" value="CARBOXYLESTERASE_B_2"/>
    <property type="match status" value="1"/>
</dbReference>
<dbReference type="InterPro" id="IPR019819">
    <property type="entry name" value="Carboxylesterase_B_CS"/>
</dbReference>
<feature type="domain" description="Carboxylesterase type B" evidence="4">
    <location>
        <begin position="131"/>
        <end position="657"/>
    </location>
</feature>
<keyword evidence="6" id="KW-1185">Reference proteome</keyword>
<organism evidence="5 6">
    <name type="scientific">Pristionchus mayeri</name>
    <dbReference type="NCBI Taxonomy" id="1317129"/>
    <lineage>
        <taxon>Eukaryota</taxon>
        <taxon>Metazoa</taxon>
        <taxon>Ecdysozoa</taxon>
        <taxon>Nematoda</taxon>
        <taxon>Chromadorea</taxon>
        <taxon>Rhabditida</taxon>
        <taxon>Rhabditina</taxon>
        <taxon>Diplogasteromorpha</taxon>
        <taxon>Diplogasteroidea</taxon>
        <taxon>Neodiplogasteridae</taxon>
        <taxon>Pristionchus</taxon>
    </lineage>
</organism>